<dbReference type="EMBL" id="JANPWB010000009">
    <property type="protein sequence ID" value="KAJ1152764.1"/>
    <property type="molecule type" value="Genomic_DNA"/>
</dbReference>
<dbReference type="PANTHER" id="PTHR11505">
    <property type="entry name" value="L1 TRANSPOSABLE ELEMENT-RELATED"/>
    <property type="match status" value="1"/>
</dbReference>
<accession>A0AAV7RNK2</accession>
<dbReference type="InterPro" id="IPR004244">
    <property type="entry name" value="Transposase_22"/>
</dbReference>
<keyword evidence="2" id="KW-1185">Reference proteome</keyword>
<protein>
    <submittedName>
        <fullName evidence="1">Uncharacterized protein</fullName>
    </submittedName>
</protein>
<dbReference type="Gene3D" id="3.30.70.1820">
    <property type="entry name" value="L1 transposable element, RRM domain"/>
    <property type="match status" value="1"/>
</dbReference>
<reference evidence="1" key="1">
    <citation type="journal article" date="2022" name="bioRxiv">
        <title>Sequencing and chromosome-scale assembly of the giantPleurodeles waltlgenome.</title>
        <authorList>
            <person name="Brown T."/>
            <person name="Elewa A."/>
            <person name="Iarovenko S."/>
            <person name="Subramanian E."/>
            <person name="Araus A.J."/>
            <person name="Petzold A."/>
            <person name="Susuki M."/>
            <person name="Suzuki K.-i.T."/>
            <person name="Hayashi T."/>
            <person name="Toyoda A."/>
            <person name="Oliveira C."/>
            <person name="Osipova E."/>
            <person name="Leigh N.D."/>
            <person name="Simon A."/>
            <person name="Yun M.H."/>
        </authorList>
    </citation>
    <scope>NUCLEOTIDE SEQUENCE</scope>
    <source>
        <strain evidence="1">20211129_DDA</strain>
        <tissue evidence="1">Liver</tissue>
    </source>
</reference>
<sequence length="221" mass="25424">MESILQEVTAVGRRLEGMDSAISLTVEMKSMCFQSRVSGLEQQVATVEDHNNTTQDRDQELLYLRSTLVDLEDRSSIDNGRFFGFLEQIEGTDIQAFLRSVLPTLTNLAFSLPLEFQRAHRLGPKRQYGAFRSRLIIACLLRHGQTREPLLAARSHGPFRAEGYEIRITADFSKETNDCRKPFLSLKPCLRQLDVKFGLFDPARMWITKNYVSKDFMIRRT</sequence>
<comment type="caution">
    <text evidence="1">The sequence shown here is derived from an EMBL/GenBank/DDBJ whole genome shotgun (WGS) entry which is preliminary data.</text>
</comment>
<name>A0AAV7RNK2_PLEWA</name>
<evidence type="ECO:0000313" key="2">
    <source>
        <dbReference type="Proteomes" id="UP001066276"/>
    </source>
</evidence>
<dbReference type="Proteomes" id="UP001066276">
    <property type="component" value="Chromosome 5"/>
</dbReference>
<proteinExistence type="predicted"/>
<gene>
    <name evidence="1" type="ORF">NDU88_005539</name>
</gene>
<dbReference type="AlphaFoldDB" id="A0AAV7RNK2"/>
<organism evidence="1 2">
    <name type="scientific">Pleurodeles waltl</name>
    <name type="common">Iberian ribbed newt</name>
    <dbReference type="NCBI Taxonomy" id="8319"/>
    <lineage>
        <taxon>Eukaryota</taxon>
        <taxon>Metazoa</taxon>
        <taxon>Chordata</taxon>
        <taxon>Craniata</taxon>
        <taxon>Vertebrata</taxon>
        <taxon>Euteleostomi</taxon>
        <taxon>Amphibia</taxon>
        <taxon>Batrachia</taxon>
        <taxon>Caudata</taxon>
        <taxon>Salamandroidea</taxon>
        <taxon>Salamandridae</taxon>
        <taxon>Pleurodelinae</taxon>
        <taxon>Pleurodeles</taxon>
    </lineage>
</organism>
<evidence type="ECO:0000313" key="1">
    <source>
        <dbReference type="EMBL" id="KAJ1152764.1"/>
    </source>
</evidence>